<dbReference type="PANTHER" id="PTHR30146">
    <property type="entry name" value="LACI-RELATED TRANSCRIPTIONAL REPRESSOR"/>
    <property type="match status" value="1"/>
</dbReference>
<keyword evidence="3" id="KW-0804">Transcription</keyword>
<dbReference type="Pfam" id="PF13377">
    <property type="entry name" value="Peripla_BP_3"/>
    <property type="match status" value="1"/>
</dbReference>
<dbReference type="InterPro" id="IPR001387">
    <property type="entry name" value="Cro/C1-type_HTH"/>
</dbReference>
<dbReference type="PROSITE" id="PS50932">
    <property type="entry name" value="HTH_LACI_2"/>
    <property type="match status" value="1"/>
</dbReference>
<keyword evidence="1" id="KW-0805">Transcription regulation</keyword>
<proteinExistence type="predicted"/>
<dbReference type="CDD" id="cd01392">
    <property type="entry name" value="HTH_LacI"/>
    <property type="match status" value="1"/>
</dbReference>
<dbReference type="InterPro" id="IPR028082">
    <property type="entry name" value="Peripla_BP_I"/>
</dbReference>
<dbReference type="SMART" id="SM00530">
    <property type="entry name" value="HTH_XRE"/>
    <property type="match status" value="1"/>
</dbReference>
<evidence type="ECO:0000256" key="3">
    <source>
        <dbReference type="ARBA" id="ARBA00023163"/>
    </source>
</evidence>
<feature type="domain" description="HTH lacI-type" evidence="4">
    <location>
        <begin position="38"/>
        <end position="93"/>
    </location>
</feature>
<dbReference type="GO" id="GO:0003677">
    <property type="term" value="F:DNA binding"/>
    <property type="evidence" value="ECO:0007669"/>
    <property type="project" value="UniProtKB-KW"/>
</dbReference>
<evidence type="ECO:0000313" key="7">
    <source>
        <dbReference type="Proteomes" id="UP001595976"/>
    </source>
</evidence>
<dbReference type="Gene3D" id="3.40.50.2300">
    <property type="match status" value="2"/>
</dbReference>
<dbReference type="SUPFAM" id="SSF47413">
    <property type="entry name" value="lambda repressor-like DNA-binding domains"/>
    <property type="match status" value="1"/>
</dbReference>
<evidence type="ECO:0000259" key="4">
    <source>
        <dbReference type="PROSITE" id="PS50932"/>
    </source>
</evidence>
<dbReference type="CDD" id="cd06267">
    <property type="entry name" value="PBP1_LacI_sugar_binding-like"/>
    <property type="match status" value="1"/>
</dbReference>
<gene>
    <name evidence="6" type="ORF">ACFPK2_22605</name>
</gene>
<dbReference type="PROSITE" id="PS50943">
    <property type="entry name" value="HTH_CROC1"/>
    <property type="match status" value="1"/>
</dbReference>
<evidence type="ECO:0000259" key="5">
    <source>
        <dbReference type="PROSITE" id="PS50943"/>
    </source>
</evidence>
<dbReference type="RefSeq" id="WP_260349645.1">
    <property type="nucleotide sequence ID" value="NZ_JAOAOS010000024.1"/>
</dbReference>
<evidence type="ECO:0000256" key="1">
    <source>
        <dbReference type="ARBA" id="ARBA00023015"/>
    </source>
</evidence>
<dbReference type="PANTHER" id="PTHR30146:SF109">
    <property type="entry name" value="HTH-TYPE TRANSCRIPTIONAL REGULATOR GALS"/>
    <property type="match status" value="1"/>
</dbReference>
<sequence length="361" mass="38138">MAVLAGFAPADGGGRWEVGGRMAPGTTAKAGKLRQEAVSLATVARETGVSMSTVSRIVNGKSGRASAATVARVAEAIERLGYRPNPVGRALRRRASRVVAMLAPNLDNPAMAAIAVSTEAALRAAGYVMILCDTHDRPELQDDYLQAMRDQFVAGYVMVSAVRSRGLEQALGRGDPVVFVARRNPLGGGAYVGIDNRAAGADAADFMLAQGIDRPAVLMAAQNISSTAERAAGFVERLVARGVPESEIRRASAPGLSHIEIGYAAARILVGAGGWPRGLLCVSDLIAYGAYRLAVESRLEIPRDCRLVGVDGNALNRWIAPWLSSIRIPYESFGGHVLEQLRLLWSGAATAEIHVPHEALP</sequence>
<accession>A0ABW0FAJ7</accession>
<dbReference type="SUPFAM" id="SSF53822">
    <property type="entry name" value="Periplasmic binding protein-like I"/>
    <property type="match status" value="1"/>
</dbReference>
<feature type="domain" description="HTH cro/C1-type" evidence="5">
    <location>
        <begin position="39"/>
        <end position="83"/>
    </location>
</feature>
<dbReference type="Gene3D" id="1.10.260.40">
    <property type="entry name" value="lambda repressor-like DNA-binding domains"/>
    <property type="match status" value="1"/>
</dbReference>
<dbReference type="InterPro" id="IPR010982">
    <property type="entry name" value="Lambda_DNA-bd_dom_sf"/>
</dbReference>
<protein>
    <submittedName>
        <fullName evidence="6">LacI family DNA-binding transcriptional regulator</fullName>
    </submittedName>
</protein>
<reference evidence="7" key="1">
    <citation type="journal article" date="2019" name="Int. J. Syst. Evol. Microbiol.">
        <title>The Global Catalogue of Microorganisms (GCM) 10K type strain sequencing project: providing services to taxonomists for standard genome sequencing and annotation.</title>
        <authorList>
            <consortium name="The Broad Institute Genomics Platform"/>
            <consortium name="The Broad Institute Genome Sequencing Center for Infectious Disease"/>
            <person name="Wu L."/>
            <person name="Ma J."/>
        </authorList>
    </citation>
    <scope>NUCLEOTIDE SEQUENCE [LARGE SCALE GENOMIC DNA]</scope>
    <source>
        <strain evidence="7">CGMCC 1.15643</strain>
    </source>
</reference>
<dbReference type="InterPro" id="IPR000843">
    <property type="entry name" value="HTH_LacI"/>
</dbReference>
<name>A0ABW0FAJ7_9HYPH</name>
<dbReference type="InterPro" id="IPR046335">
    <property type="entry name" value="LacI/GalR-like_sensor"/>
</dbReference>
<dbReference type="EMBL" id="JBHSLI010000016">
    <property type="protein sequence ID" value="MFC5295789.1"/>
    <property type="molecule type" value="Genomic_DNA"/>
</dbReference>
<evidence type="ECO:0000256" key="2">
    <source>
        <dbReference type="ARBA" id="ARBA00023125"/>
    </source>
</evidence>
<keyword evidence="7" id="KW-1185">Reference proteome</keyword>
<dbReference type="Proteomes" id="UP001595976">
    <property type="component" value="Unassembled WGS sequence"/>
</dbReference>
<evidence type="ECO:0000313" key="6">
    <source>
        <dbReference type="EMBL" id="MFC5295789.1"/>
    </source>
</evidence>
<keyword evidence="2 6" id="KW-0238">DNA-binding</keyword>
<dbReference type="SMART" id="SM00354">
    <property type="entry name" value="HTH_LACI"/>
    <property type="match status" value="1"/>
</dbReference>
<dbReference type="Pfam" id="PF00356">
    <property type="entry name" value="LacI"/>
    <property type="match status" value="1"/>
</dbReference>
<organism evidence="6 7">
    <name type="scientific">Bosea minatitlanensis</name>
    <dbReference type="NCBI Taxonomy" id="128782"/>
    <lineage>
        <taxon>Bacteria</taxon>
        <taxon>Pseudomonadati</taxon>
        <taxon>Pseudomonadota</taxon>
        <taxon>Alphaproteobacteria</taxon>
        <taxon>Hyphomicrobiales</taxon>
        <taxon>Boseaceae</taxon>
        <taxon>Bosea</taxon>
    </lineage>
</organism>
<comment type="caution">
    <text evidence="6">The sequence shown here is derived from an EMBL/GenBank/DDBJ whole genome shotgun (WGS) entry which is preliminary data.</text>
</comment>